<organism evidence="2 3">
    <name type="scientific">Frankia canadensis</name>
    <dbReference type="NCBI Taxonomy" id="1836972"/>
    <lineage>
        <taxon>Bacteria</taxon>
        <taxon>Bacillati</taxon>
        <taxon>Actinomycetota</taxon>
        <taxon>Actinomycetes</taxon>
        <taxon>Frankiales</taxon>
        <taxon>Frankiaceae</taxon>
        <taxon>Frankia</taxon>
    </lineage>
</organism>
<feature type="compositionally biased region" description="Basic residues" evidence="1">
    <location>
        <begin position="85"/>
        <end position="99"/>
    </location>
</feature>
<keyword evidence="3" id="KW-1185">Reference proteome</keyword>
<gene>
    <name evidence="2" type="ORF">FRACA_130023</name>
</gene>
<reference evidence="2 3" key="1">
    <citation type="submission" date="2017-06" db="EMBL/GenBank/DDBJ databases">
        <authorList>
            <person name="Kim H.J."/>
            <person name="Triplett B.A."/>
        </authorList>
    </citation>
    <scope>NUCLEOTIDE SEQUENCE [LARGE SCALE GENOMIC DNA]</scope>
    <source>
        <strain evidence="2">FRACA_ARgP5</strain>
    </source>
</reference>
<feature type="region of interest" description="Disordered" evidence="1">
    <location>
        <begin position="59"/>
        <end position="138"/>
    </location>
</feature>
<sequence length="268" mass="28694">MLRARRHRLVPERQRAGPRRLGRLAVRPQGLGRPAGLRVPAARRLLAARRRRDLLRRVQRRARHLPARHLRHRQGGRRALEGRQQHPRRPRPGRVRQGPRRPLGSPPGPPPAAARTRVPAAGPGPIRRQQCSCGSSAAGNVPRTVAGAYAWSTGPLISRARSSAGERSPYKRVVAGSIPAAPTRCFRVLADLWIGCGTAAMLAGGRPPETPGGAPAAPLGPGDLVVCSNACSNAHGGHPSGESLISCRSGDRRVGPERRASPAIDEWA</sequence>
<feature type="compositionally biased region" description="Basic residues" evidence="1">
    <location>
        <begin position="59"/>
        <end position="76"/>
    </location>
</feature>
<accession>A0A2I2KKK2</accession>
<evidence type="ECO:0000313" key="2">
    <source>
        <dbReference type="EMBL" id="SNQ46199.1"/>
    </source>
</evidence>
<evidence type="ECO:0000256" key="1">
    <source>
        <dbReference type="SAM" id="MobiDB-lite"/>
    </source>
</evidence>
<dbReference type="AlphaFoldDB" id="A0A2I2KKK2"/>
<feature type="compositionally biased region" description="Polar residues" evidence="1">
    <location>
        <begin position="129"/>
        <end position="138"/>
    </location>
</feature>
<dbReference type="Proteomes" id="UP000234331">
    <property type="component" value="Unassembled WGS sequence"/>
</dbReference>
<feature type="compositionally biased region" description="Basic and acidic residues" evidence="1">
    <location>
        <begin position="249"/>
        <end position="260"/>
    </location>
</feature>
<evidence type="ECO:0000313" key="3">
    <source>
        <dbReference type="Proteomes" id="UP000234331"/>
    </source>
</evidence>
<proteinExistence type="predicted"/>
<feature type="region of interest" description="Disordered" evidence="1">
    <location>
        <begin position="1"/>
        <end position="35"/>
    </location>
</feature>
<protein>
    <submittedName>
        <fullName evidence="2">Uncharacterized protein</fullName>
    </submittedName>
</protein>
<dbReference type="EMBL" id="FZMO01000035">
    <property type="protein sequence ID" value="SNQ46199.1"/>
    <property type="molecule type" value="Genomic_DNA"/>
</dbReference>
<name>A0A2I2KKK2_9ACTN</name>
<dbReference type="AntiFam" id="ANF00010">
    <property type="entry name" value="tRNA translation"/>
</dbReference>
<feature type="compositionally biased region" description="Low complexity" evidence="1">
    <location>
        <begin position="113"/>
        <end position="125"/>
    </location>
</feature>
<feature type="region of interest" description="Disordered" evidence="1">
    <location>
        <begin position="236"/>
        <end position="268"/>
    </location>
</feature>